<dbReference type="PROSITE" id="PS51379">
    <property type="entry name" value="4FE4S_FER_2"/>
    <property type="match status" value="2"/>
</dbReference>
<dbReference type="PANTHER" id="PTHR43122">
    <property type="entry name" value="FERREDOXIN SUBUNIT OF PYRUVATE:FLAVODOXIN OXIDOREDUCTASE-RELATED"/>
    <property type="match status" value="1"/>
</dbReference>
<keyword evidence="6" id="KW-1185">Reference proteome</keyword>
<dbReference type="InterPro" id="IPR017900">
    <property type="entry name" value="4Fe4S_Fe_S_CS"/>
</dbReference>
<dbReference type="Pfam" id="PF13237">
    <property type="entry name" value="Fer4_10"/>
    <property type="match status" value="1"/>
</dbReference>
<feature type="domain" description="4Fe-4S ferredoxin-type" evidence="4">
    <location>
        <begin position="6"/>
        <end position="35"/>
    </location>
</feature>
<dbReference type="Pfam" id="PF04324">
    <property type="entry name" value="Fer2_BFD"/>
    <property type="match status" value="1"/>
</dbReference>
<dbReference type="RefSeq" id="WP_066666115.1">
    <property type="nucleotide sequence ID" value="NZ_LYVF01000013.1"/>
</dbReference>
<dbReference type="Gene3D" id="1.10.10.1100">
    <property type="entry name" value="BFD-like [2Fe-2S]-binding domain"/>
    <property type="match status" value="1"/>
</dbReference>
<evidence type="ECO:0000313" key="5">
    <source>
        <dbReference type="EMBL" id="OAT86386.1"/>
    </source>
</evidence>
<dbReference type="GO" id="GO:0046872">
    <property type="term" value="F:metal ion binding"/>
    <property type="evidence" value="ECO:0007669"/>
    <property type="project" value="UniProtKB-KW"/>
</dbReference>
<dbReference type="GO" id="GO:0051536">
    <property type="term" value="F:iron-sulfur cluster binding"/>
    <property type="evidence" value="ECO:0007669"/>
    <property type="project" value="UniProtKB-KW"/>
</dbReference>
<dbReference type="OrthoDB" id="5422255at2"/>
<dbReference type="AlphaFoldDB" id="A0A1B7LIL8"/>
<feature type="domain" description="4Fe-4S ferredoxin-type" evidence="4">
    <location>
        <begin position="37"/>
        <end position="64"/>
    </location>
</feature>
<dbReference type="PROSITE" id="PS00198">
    <property type="entry name" value="4FE4S_FER_1"/>
    <property type="match status" value="1"/>
</dbReference>
<evidence type="ECO:0000313" key="6">
    <source>
        <dbReference type="Proteomes" id="UP000078532"/>
    </source>
</evidence>
<dbReference type="SUPFAM" id="SSF54862">
    <property type="entry name" value="4Fe-4S ferredoxins"/>
    <property type="match status" value="1"/>
</dbReference>
<reference evidence="5 6" key="1">
    <citation type="submission" date="2016-04" db="EMBL/GenBank/DDBJ databases">
        <authorList>
            <person name="Evans L.H."/>
            <person name="Alamgir A."/>
            <person name="Owens N."/>
            <person name="Weber N.D."/>
            <person name="Virtaneva K."/>
            <person name="Barbian K."/>
            <person name="Babar A."/>
            <person name="Rosenke K."/>
        </authorList>
    </citation>
    <scope>NUCLEOTIDE SEQUENCE [LARGE SCALE GENOMIC DNA]</scope>
    <source>
        <strain evidence="5 6">LMa1</strain>
    </source>
</reference>
<protein>
    <submittedName>
        <fullName evidence="5">(Fe-S)-binding protein</fullName>
    </submittedName>
</protein>
<sequence>MKVVNLLAMVDTEKCRGCKTCERICPVLAIKVENRVAVVDAERCRGCANCEQRCPDLAITMVKRDEPLVVKVDVGAVDYDRIMDICRRAKLNPEQLICYCTGTRAEEAAAAILQGAKSPEEVSFLTGARTGCKVECIQPILRLLEAAGIKPQPPKGGWQWYGRTVTVWEIPEAVKKKYASRGFYFDEDIKILDRVAAAPLQGRSDA</sequence>
<keyword evidence="3" id="KW-0411">Iron-sulfur</keyword>
<comment type="caution">
    <text evidence="5">The sequence shown here is derived from an EMBL/GenBank/DDBJ whole genome shotgun (WGS) entry which is preliminary data.</text>
</comment>
<dbReference type="InterPro" id="IPR017896">
    <property type="entry name" value="4Fe4S_Fe-S-bd"/>
</dbReference>
<keyword evidence="2" id="KW-0408">Iron</keyword>
<dbReference type="Proteomes" id="UP000078532">
    <property type="component" value="Unassembled WGS sequence"/>
</dbReference>
<dbReference type="STRING" id="1838280.A6M21_02860"/>
<dbReference type="PANTHER" id="PTHR43122:SF2">
    <property type="entry name" value="FERREDOXIN SUBUNIT OF PYRUVATE:FLAVODOXIN OXIDOREDUCTASE"/>
    <property type="match status" value="1"/>
</dbReference>
<accession>A0A1B7LIL8</accession>
<evidence type="ECO:0000256" key="3">
    <source>
        <dbReference type="ARBA" id="ARBA00023014"/>
    </source>
</evidence>
<dbReference type="EMBL" id="LYVF01000013">
    <property type="protein sequence ID" value="OAT86386.1"/>
    <property type="molecule type" value="Genomic_DNA"/>
</dbReference>
<dbReference type="InterPro" id="IPR041854">
    <property type="entry name" value="BFD-like_2Fe2S-bd_dom_sf"/>
</dbReference>
<dbReference type="InterPro" id="IPR007419">
    <property type="entry name" value="BFD-like_2Fe2S-bd_dom"/>
</dbReference>
<organism evidence="5 6">
    <name type="scientific">Desulfotomaculum copahuensis</name>
    <dbReference type="NCBI Taxonomy" id="1838280"/>
    <lineage>
        <taxon>Bacteria</taxon>
        <taxon>Bacillati</taxon>
        <taxon>Bacillota</taxon>
        <taxon>Clostridia</taxon>
        <taxon>Eubacteriales</taxon>
        <taxon>Desulfotomaculaceae</taxon>
        <taxon>Desulfotomaculum</taxon>
    </lineage>
</organism>
<keyword evidence="1" id="KW-0479">Metal-binding</keyword>
<evidence type="ECO:0000256" key="1">
    <source>
        <dbReference type="ARBA" id="ARBA00022723"/>
    </source>
</evidence>
<proteinExistence type="predicted"/>
<name>A0A1B7LIL8_9FIRM</name>
<evidence type="ECO:0000259" key="4">
    <source>
        <dbReference type="PROSITE" id="PS51379"/>
    </source>
</evidence>
<gene>
    <name evidence="5" type="ORF">A6M21_02860</name>
</gene>
<dbReference type="Gene3D" id="3.30.70.20">
    <property type="match status" value="1"/>
</dbReference>
<evidence type="ECO:0000256" key="2">
    <source>
        <dbReference type="ARBA" id="ARBA00023004"/>
    </source>
</evidence>